<proteinExistence type="predicted"/>
<evidence type="ECO:0000313" key="2">
    <source>
        <dbReference type="Proteomes" id="UP000719766"/>
    </source>
</evidence>
<reference evidence="1" key="1">
    <citation type="journal article" date="2020" name="New Phytol.">
        <title>Comparative genomics reveals dynamic genome evolution in host specialist ectomycorrhizal fungi.</title>
        <authorList>
            <person name="Lofgren L.A."/>
            <person name="Nguyen N.H."/>
            <person name="Vilgalys R."/>
            <person name="Ruytinx J."/>
            <person name="Liao H.L."/>
            <person name="Branco S."/>
            <person name="Kuo A."/>
            <person name="LaButti K."/>
            <person name="Lipzen A."/>
            <person name="Andreopoulos W."/>
            <person name="Pangilinan J."/>
            <person name="Riley R."/>
            <person name="Hundley H."/>
            <person name="Na H."/>
            <person name="Barry K."/>
            <person name="Grigoriev I.V."/>
            <person name="Stajich J.E."/>
            <person name="Kennedy P.G."/>
        </authorList>
    </citation>
    <scope>NUCLEOTIDE SEQUENCE</scope>
    <source>
        <strain evidence="1">S12</strain>
    </source>
</reference>
<comment type="caution">
    <text evidence="1">The sequence shown here is derived from an EMBL/GenBank/DDBJ whole genome shotgun (WGS) entry which is preliminary data.</text>
</comment>
<feature type="non-terminal residue" evidence="1">
    <location>
        <position position="1"/>
    </location>
</feature>
<sequence length="88" mass="10127">IFSDSAKDAKEEGCMRQQMTTQKNTYMQQLAASVFAGDEDLKVREYFQAHPLAFLLTRCFRLRKKYNEINLQLGQTGAGLSFEELNEN</sequence>
<feature type="non-terminal residue" evidence="1">
    <location>
        <position position="88"/>
    </location>
</feature>
<evidence type="ECO:0000313" key="1">
    <source>
        <dbReference type="EMBL" id="KAG1804830.1"/>
    </source>
</evidence>
<gene>
    <name evidence="1" type="ORF">HD556DRAFT_1210313</name>
</gene>
<accession>A0A9P7DWJ3</accession>
<dbReference type="Proteomes" id="UP000719766">
    <property type="component" value="Unassembled WGS sequence"/>
</dbReference>
<name>A0A9P7DWJ3_9AGAM</name>
<dbReference type="EMBL" id="JABBWE010000003">
    <property type="protein sequence ID" value="KAG1804830.1"/>
    <property type="molecule type" value="Genomic_DNA"/>
</dbReference>
<keyword evidence="2" id="KW-1185">Reference proteome</keyword>
<organism evidence="1 2">
    <name type="scientific">Suillus plorans</name>
    <dbReference type="NCBI Taxonomy" id="116603"/>
    <lineage>
        <taxon>Eukaryota</taxon>
        <taxon>Fungi</taxon>
        <taxon>Dikarya</taxon>
        <taxon>Basidiomycota</taxon>
        <taxon>Agaricomycotina</taxon>
        <taxon>Agaricomycetes</taxon>
        <taxon>Agaricomycetidae</taxon>
        <taxon>Boletales</taxon>
        <taxon>Suillineae</taxon>
        <taxon>Suillaceae</taxon>
        <taxon>Suillus</taxon>
    </lineage>
</organism>
<dbReference type="AlphaFoldDB" id="A0A9P7DWJ3"/>
<dbReference type="RefSeq" id="XP_041166445.1">
    <property type="nucleotide sequence ID" value="XM_041296550.1"/>
</dbReference>
<dbReference type="OrthoDB" id="3182376at2759"/>
<dbReference type="GeneID" id="64590314"/>
<protein>
    <submittedName>
        <fullName evidence="1">Uncharacterized protein</fullName>
    </submittedName>
</protein>